<evidence type="ECO:0000313" key="2">
    <source>
        <dbReference type="Proteomes" id="UP001147760"/>
    </source>
</evidence>
<keyword evidence="2" id="KW-1185">Reference proteome</keyword>
<evidence type="ECO:0000313" key="1">
    <source>
        <dbReference type="EMBL" id="KAJ5478283.1"/>
    </source>
</evidence>
<reference evidence="1" key="1">
    <citation type="submission" date="2022-12" db="EMBL/GenBank/DDBJ databases">
        <authorList>
            <person name="Petersen C."/>
        </authorList>
    </citation>
    <scope>NUCLEOTIDE SEQUENCE</scope>
    <source>
        <strain evidence="1">IBT 17660</strain>
    </source>
</reference>
<gene>
    <name evidence="1" type="ORF">N7530_003792</name>
</gene>
<name>A0A9X0BPX0_9EURO</name>
<comment type="caution">
    <text evidence="1">The sequence shown here is derived from an EMBL/GenBank/DDBJ whole genome shotgun (WGS) entry which is preliminary data.</text>
</comment>
<accession>A0A9X0BPX0</accession>
<sequence>MLDTKSDIGTETSGGSFLGDLGPPIRRYPYKGVTQLLHTLKTEKCRQQDDVDVSEWVNFTKFNNQAFTRDFLNSESMERRWNSYDSPEKLILVKVLASHPHEAAARQFERLLFQSLQPMGLVSSLQTLGSATCVAENGSAKQPDCQYLPLRLPKARTDKWPSLVVESDLSESPSKLMSDARFWLTGSNREVQMVITIMIGRSTPEIVLESWELDNDSAKRTQVVIIGKGENNHLYLRGQPLIIGFDKLFLRPPSIPRETDIIFDDDILKQMATLVWVEQES</sequence>
<dbReference type="EMBL" id="JAPWDO010000003">
    <property type="protein sequence ID" value="KAJ5478283.1"/>
    <property type="molecule type" value="Genomic_DNA"/>
</dbReference>
<dbReference type="Proteomes" id="UP001147760">
    <property type="component" value="Unassembled WGS sequence"/>
</dbReference>
<proteinExistence type="predicted"/>
<reference evidence="1" key="2">
    <citation type="journal article" date="2023" name="IMA Fungus">
        <title>Comparative genomic study of the Penicillium genus elucidates a diverse pangenome and 15 lateral gene transfer events.</title>
        <authorList>
            <person name="Petersen C."/>
            <person name="Sorensen T."/>
            <person name="Nielsen M.R."/>
            <person name="Sondergaard T.E."/>
            <person name="Sorensen J.L."/>
            <person name="Fitzpatrick D.A."/>
            <person name="Frisvad J.C."/>
            <person name="Nielsen K.L."/>
        </authorList>
    </citation>
    <scope>NUCLEOTIDE SEQUENCE</scope>
    <source>
        <strain evidence="1">IBT 17660</strain>
    </source>
</reference>
<organism evidence="1 2">
    <name type="scientific">Penicillium desertorum</name>
    <dbReference type="NCBI Taxonomy" id="1303715"/>
    <lineage>
        <taxon>Eukaryota</taxon>
        <taxon>Fungi</taxon>
        <taxon>Dikarya</taxon>
        <taxon>Ascomycota</taxon>
        <taxon>Pezizomycotina</taxon>
        <taxon>Eurotiomycetes</taxon>
        <taxon>Eurotiomycetidae</taxon>
        <taxon>Eurotiales</taxon>
        <taxon>Aspergillaceae</taxon>
        <taxon>Penicillium</taxon>
    </lineage>
</organism>
<dbReference type="AlphaFoldDB" id="A0A9X0BPX0"/>
<protein>
    <submittedName>
        <fullName evidence="1">Uncharacterized protein</fullName>
    </submittedName>
</protein>
<dbReference type="OrthoDB" id="76567at2759"/>